<comment type="caution">
    <text evidence="1">The sequence shown here is derived from an EMBL/GenBank/DDBJ whole genome shotgun (WGS) entry which is preliminary data.</text>
</comment>
<organism evidence="1 2">
    <name type="scientific">Halorubrum persicum</name>
    <dbReference type="NCBI Taxonomy" id="1383844"/>
    <lineage>
        <taxon>Archaea</taxon>
        <taxon>Methanobacteriati</taxon>
        <taxon>Methanobacteriota</taxon>
        <taxon>Stenosarchaea group</taxon>
        <taxon>Halobacteria</taxon>
        <taxon>Halobacteriales</taxon>
        <taxon>Haloferacaceae</taxon>
        <taxon>Halorubrum</taxon>
    </lineage>
</organism>
<sequence length="305" mass="35495">MSKRTAYEKAQTYNLSREQVVILYRVAYWFNGHPLETASQHTYIGNAYEPTLRELCGGAWEPEYEVAHQKLIDREFFKTADSDDKEDKEIYVAGRRCRWLPTVKSFKVIEHIFSDDTDLYPDWLLDEHSRPPTFRDGGELLEHRKGAMAARHLFKRCERCTGSDLYPRIDVAHRSDLRLFGAGDLLARVEVLTNHNDRASWKKKFIHWSDPAAGPTIWIFANRETMVDFWNHMLRTTTLELDRGEFGGDSDNWSARRVNDRVRRTRQSADYDVSVDASWTIGGLIEAGRVDAFEFLDRNNIILNS</sequence>
<accession>A0A2G1WLR6</accession>
<name>A0A2G1WLR6_9EURY</name>
<dbReference type="AlphaFoldDB" id="A0A2G1WLR6"/>
<dbReference type="EMBL" id="NHOA01000023">
    <property type="protein sequence ID" value="PHQ39917.1"/>
    <property type="molecule type" value="Genomic_DNA"/>
</dbReference>
<gene>
    <name evidence="1" type="ORF">DJ69_03610</name>
</gene>
<evidence type="ECO:0000313" key="2">
    <source>
        <dbReference type="Proteomes" id="UP000222824"/>
    </source>
</evidence>
<reference evidence="1 2" key="1">
    <citation type="journal article" date="2014" name="Front. Microbiol.">
        <title>Population and genomic analysis of the genus Halorubrum.</title>
        <authorList>
            <person name="Fullmer M.S."/>
            <person name="Soucy S.M."/>
            <person name="Swithers K.S."/>
            <person name="Makkay A.M."/>
            <person name="Wheeler R."/>
            <person name="Ventosa A."/>
            <person name="Gogarten J.P."/>
            <person name="Papke R.T."/>
        </authorList>
    </citation>
    <scope>NUCLEOTIDE SEQUENCE [LARGE SCALE GENOMIC DNA]</scope>
    <source>
        <strain evidence="1 2">C49</strain>
    </source>
</reference>
<dbReference type="RefSeq" id="WP_099254351.1">
    <property type="nucleotide sequence ID" value="NZ_NHOA01000023.1"/>
</dbReference>
<evidence type="ECO:0000313" key="1">
    <source>
        <dbReference type="EMBL" id="PHQ39917.1"/>
    </source>
</evidence>
<proteinExistence type="predicted"/>
<protein>
    <submittedName>
        <fullName evidence="1">Uncharacterized protein</fullName>
    </submittedName>
</protein>
<keyword evidence="2" id="KW-1185">Reference proteome</keyword>
<dbReference type="OrthoDB" id="314970at2157"/>
<dbReference type="Proteomes" id="UP000222824">
    <property type="component" value="Unassembled WGS sequence"/>
</dbReference>